<dbReference type="InterPro" id="IPR050186">
    <property type="entry name" value="TPT_transporter"/>
</dbReference>
<dbReference type="InterPro" id="IPR004853">
    <property type="entry name" value="Sugar_P_trans_dom"/>
</dbReference>
<keyword evidence="4 5" id="KW-0472">Membrane</keyword>
<dbReference type="EMBL" id="CAJOBJ010012343">
    <property type="protein sequence ID" value="CAF4164735.1"/>
    <property type="molecule type" value="Genomic_DNA"/>
</dbReference>
<dbReference type="Pfam" id="PF03151">
    <property type="entry name" value="TPT"/>
    <property type="match status" value="1"/>
</dbReference>
<feature type="transmembrane region" description="Helical" evidence="5">
    <location>
        <begin position="71"/>
        <end position="87"/>
    </location>
</feature>
<evidence type="ECO:0000256" key="1">
    <source>
        <dbReference type="ARBA" id="ARBA00004141"/>
    </source>
</evidence>
<evidence type="ECO:0000256" key="3">
    <source>
        <dbReference type="ARBA" id="ARBA00022989"/>
    </source>
</evidence>
<feature type="transmembrane region" description="Helical" evidence="5">
    <location>
        <begin position="168"/>
        <end position="189"/>
    </location>
</feature>
<evidence type="ECO:0000313" key="15">
    <source>
        <dbReference type="EMBL" id="CAF4339756.1"/>
    </source>
</evidence>
<dbReference type="OrthoDB" id="10010671at2759"/>
<evidence type="ECO:0000256" key="4">
    <source>
        <dbReference type="ARBA" id="ARBA00023136"/>
    </source>
</evidence>
<feature type="transmembrane region" description="Helical" evidence="5">
    <location>
        <begin position="135"/>
        <end position="156"/>
    </location>
</feature>
<dbReference type="EMBL" id="CAJOBF010014482">
    <property type="protein sequence ID" value="CAF4339756.1"/>
    <property type="molecule type" value="Genomic_DNA"/>
</dbReference>
<evidence type="ECO:0000313" key="13">
    <source>
        <dbReference type="EMBL" id="CAF4164735.1"/>
    </source>
</evidence>
<name>A0A816Y6D4_9BILA</name>
<reference evidence="11" key="1">
    <citation type="submission" date="2021-02" db="EMBL/GenBank/DDBJ databases">
        <authorList>
            <person name="Nowell W R."/>
        </authorList>
    </citation>
    <scope>NUCLEOTIDE SEQUENCE</scope>
</reference>
<dbReference type="Proteomes" id="UP000681967">
    <property type="component" value="Unassembled WGS sequence"/>
</dbReference>
<evidence type="ECO:0000256" key="2">
    <source>
        <dbReference type="ARBA" id="ARBA00022692"/>
    </source>
</evidence>
<dbReference type="EMBL" id="CAJNOV010006593">
    <property type="protein sequence ID" value="CAF1251711.1"/>
    <property type="molecule type" value="Genomic_DNA"/>
</dbReference>
<evidence type="ECO:0000313" key="8">
    <source>
        <dbReference type="EMBL" id="CAF1631530.1"/>
    </source>
</evidence>
<dbReference type="EMBL" id="CAJNOW010014266">
    <property type="protein sequence ID" value="CAF1631530.1"/>
    <property type="molecule type" value="Genomic_DNA"/>
</dbReference>
<evidence type="ECO:0000313" key="7">
    <source>
        <dbReference type="EMBL" id="CAF1251711.1"/>
    </source>
</evidence>
<evidence type="ECO:0000313" key="11">
    <source>
        <dbReference type="EMBL" id="CAF2154927.1"/>
    </source>
</evidence>
<evidence type="ECO:0000259" key="6">
    <source>
        <dbReference type="Pfam" id="PF03151"/>
    </source>
</evidence>
<feature type="transmembrane region" description="Helical" evidence="5">
    <location>
        <begin position="209"/>
        <end position="238"/>
    </location>
</feature>
<dbReference type="Proteomes" id="UP000676336">
    <property type="component" value="Unassembled WGS sequence"/>
</dbReference>
<dbReference type="Proteomes" id="UP000663866">
    <property type="component" value="Unassembled WGS sequence"/>
</dbReference>
<evidence type="ECO:0000313" key="17">
    <source>
        <dbReference type="Proteomes" id="UP000663856"/>
    </source>
</evidence>
<evidence type="ECO:0000313" key="10">
    <source>
        <dbReference type="EMBL" id="CAF2105663.1"/>
    </source>
</evidence>
<proteinExistence type="predicted"/>
<gene>
    <name evidence="14" type="ORF">BYL167_LOCUS25073</name>
    <name evidence="7" type="ORF">CJN711_LOCUS14519</name>
    <name evidence="13" type="ORF">GIL414_LOCUS20099</name>
    <name evidence="8" type="ORF">KQP761_LOCUS26320</name>
    <name evidence="9" type="ORF">MBJ925_LOCUS18979</name>
    <name evidence="16" type="ORF">OVN521_LOCUS34214</name>
    <name evidence="12" type="ORF">SMN809_LOCUS20031</name>
    <name evidence="15" type="ORF">UXM345_LOCUS35449</name>
    <name evidence="11" type="ORF">WKI299_LOCUS31078</name>
    <name evidence="10" type="ORF">XDN619_LOCUS19680</name>
</gene>
<dbReference type="EMBL" id="CAJNRF010014095">
    <property type="protein sequence ID" value="CAF2154927.1"/>
    <property type="molecule type" value="Genomic_DNA"/>
</dbReference>
<evidence type="ECO:0000256" key="5">
    <source>
        <dbReference type="SAM" id="Phobius"/>
    </source>
</evidence>
<dbReference type="EMBL" id="CAJNRE010009500">
    <property type="protein sequence ID" value="CAF2082703.1"/>
    <property type="molecule type" value="Genomic_DNA"/>
</dbReference>
<dbReference type="Proteomes" id="UP000663887">
    <property type="component" value="Unassembled WGS sequence"/>
</dbReference>
<keyword evidence="2 5" id="KW-0812">Transmembrane</keyword>
<dbReference type="EMBL" id="CAJOBH010023915">
    <property type="protein sequence ID" value="CAF4238541.1"/>
    <property type="molecule type" value="Genomic_DNA"/>
</dbReference>
<dbReference type="Proteomes" id="UP000663856">
    <property type="component" value="Unassembled WGS sequence"/>
</dbReference>
<organism evidence="11 17">
    <name type="scientific">Rotaria magnacalcarata</name>
    <dbReference type="NCBI Taxonomy" id="392030"/>
    <lineage>
        <taxon>Eukaryota</taxon>
        <taxon>Metazoa</taxon>
        <taxon>Spiralia</taxon>
        <taxon>Gnathifera</taxon>
        <taxon>Rotifera</taxon>
        <taxon>Eurotatoria</taxon>
        <taxon>Bdelloidea</taxon>
        <taxon>Philodinida</taxon>
        <taxon>Philodinidae</taxon>
        <taxon>Rotaria</taxon>
    </lineage>
</organism>
<dbReference type="Proteomes" id="UP000663834">
    <property type="component" value="Unassembled WGS sequence"/>
</dbReference>
<dbReference type="Proteomes" id="UP000681720">
    <property type="component" value="Unassembled WGS sequence"/>
</dbReference>
<evidence type="ECO:0000313" key="18">
    <source>
        <dbReference type="Proteomes" id="UP000663866"/>
    </source>
</evidence>
<dbReference type="EMBL" id="CAJOBG010039737">
    <property type="protein sequence ID" value="CAF4389725.1"/>
    <property type="molecule type" value="Genomic_DNA"/>
</dbReference>
<dbReference type="AlphaFoldDB" id="A0A816Y6D4"/>
<comment type="caution">
    <text evidence="11">The sequence shown here is derived from an EMBL/GenBank/DDBJ whole genome shotgun (WGS) entry which is preliminary data.</text>
</comment>
<feature type="transmembrane region" description="Helical" evidence="5">
    <location>
        <begin position="250"/>
        <end position="270"/>
    </location>
</feature>
<feature type="transmembrane region" description="Helical" evidence="5">
    <location>
        <begin position="20"/>
        <end position="41"/>
    </location>
</feature>
<keyword evidence="18" id="KW-1185">Reference proteome</keyword>
<dbReference type="Proteomes" id="UP000663842">
    <property type="component" value="Unassembled WGS sequence"/>
</dbReference>
<evidence type="ECO:0000313" key="9">
    <source>
        <dbReference type="EMBL" id="CAF2082703.1"/>
    </source>
</evidence>
<dbReference type="PANTHER" id="PTHR11132">
    <property type="entry name" value="SOLUTE CARRIER FAMILY 35"/>
    <property type="match status" value="1"/>
</dbReference>
<feature type="domain" description="Sugar phosphate transporter" evidence="6">
    <location>
        <begin position="8"/>
        <end position="239"/>
    </location>
</feature>
<accession>A0A816Y6D4</accession>
<dbReference type="GO" id="GO:0016020">
    <property type="term" value="C:membrane"/>
    <property type="evidence" value="ECO:0007669"/>
    <property type="project" value="UniProtKB-SubCell"/>
</dbReference>
<keyword evidence="3 5" id="KW-1133">Transmembrane helix</keyword>
<evidence type="ECO:0000313" key="14">
    <source>
        <dbReference type="EMBL" id="CAF4238541.1"/>
    </source>
</evidence>
<dbReference type="Proteomes" id="UP000663855">
    <property type="component" value="Unassembled WGS sequence"/>
</dbReference>
<evidence type="ECO:0000313" key="16">
    <source>
        <dbReference type="EMBL" id="CAF4389725.1"/>
    </source>
</evidence>
<protein>
    <recommendedName>
        <fullName evidence="6">Sugar phosphate transporter domain-containing protein</fullName>
    </recommendedName>
</protein>
<evidence type="ECO:0000313" key="12">
    <source>
        <dbReference type="EMBL" id="CAF4157296.1"/>
    </source>
</evidence>
<dbReference type="EMBL" id="CAJOBI010011056">
    <property type="protein sequence ID" value="CAF4157296.1"/>
    <property type="molecule type" value="Genomic_DNA"/>
</dbReference>
<comment type="subcellular location">
    <subcellularLocation>
        <location evidence="1">Membrane</location>
        <topology evidence="1">Multi-pass membrane protein</topology>
    </subcellularLocation>
</comment>
<sequence length="278" mass="30376">MFQPTFGSLPELNLNIVKLWIPLVLLFVTMLMSSLLALMYVSVPTLIVMRNLTTLCVAILEYLFLSNKIDGFSTASLLGMLLGAMLYSKHDLTFSIRGYALLGLNIVGTSSYQIYMKKLIRSPIFENMGSIGMSYYNNLISLPVLLICAGTMGEFSNFDSRKILQIQLIGLILFSGIIGFSLSVSAFALNKLISATSMMVANNANKFSLIILSEIFVQSTLDVSASIGAISVLLLGCLYSQAAKPLSTKLFIIIIIVFTTGSAVLEYGNININMMHIV</sequence>
<feature type="transmembrane region" description="Helical" evidence="5">
    <location>
        <begin position="99"/>
        <end position="115"/>
    </location>
</feature>
<dbReference type="EMBL" id="CAJNRG010008646">
    <property type="protein sequence ID" value="CAF2105663.1"/>
    <property type="molecule type" value="Genomic_DNA"/>
</dbReference>
<dbReference type="Proteomes" id="UP000663824">
    <property type="component" value="Unassembled WGS sequence"/>
</dbReference>